<feature type="region of interest" description="Disordered" evidence="1">
    <location>
        <begin position="47"/>
        <end position="99"/>
    </location>
</feature>
<keyword evidence="3" id="KW-1185">Reference proteome</keyword>
<name>A0A0F4H1J2_9PEZI</name>
<comment type="caution">
    <text evidence="2">The sequence shown here is derived from an EMBL/GenBank/DDBJ whole genome shotgun (WGS) entry which is preliminary data.</text>
</comment>
<evidence type="ECO:0000313" key="3">
    <source>
        <dbReference type="Proteomes" id="UP000033647"/>
    </source>
</evidence>
<organism evidence="2 3">
    <name type="scientific">Zymoseptoria brevis</name>
    <dbReference type="NCBI Taxonomy" id="1047168"/>
    <lineage>
        <taxon>Eukaryota</taxon>
        <taxon>Fungi</taxon>
        <taxon>Dikarya</taxon>
        <taxon>Ascomycota</taxon>
        <taxon>Pezizomycotina</taxon>
        <taxon>Dothideomycetes</taxon>
        <taxon>Dothideomycetidae</taxon>
        <taxon>Mycosphaerellales</taxon>
        <taxon>Mycosphaerellaceae</taxon>
        <taxon>Zymoseptoria</taxon>
    </lineage>
</organism>
<evidence type="ECO:0000256" key="1">
    <source>
        <dbReference type="SAM" id="MobiDB-lite"/>
    </source>
</evidence>
<reference evidence="2 3" key="1">
    <citation type="submission" date="2015-03" db="EMBL/GenBank/DDBJ databases">
        <title>RNA-seq based gene annotation and comparative genomics of four Zymoseptoria species reveal species-specific pathogenicity related genes and transposable element activity.</title>
        <authorList>
            <person name="Grandaubert J."/>
            <person name="Bhattacharyya A."/>
            <person name="Stukenbrock E.H."/>
        </authorList>
    </citation>
    <scope>NUCLEOTIDE SEQUENCE [LARGE SCALE GENOMIC DNA]</scope>
    <source>
        <strain evidence="2 3">Zb18110</strain>
    </source>
</reference>
<dbReference type="OrthoDB" id="10363426at2759"/>
<accession>A0A0F4H1J2</accession>
<protein>
    <submittedName>
        <fullName evidence="2">Uncharacterized protein</fullName>
    </submittedName>
</protein>
<gene>
    <name evidence="2" type="ORF">TI39_contig55g00005</name>
</gene>
<dbReference type="EMBL" id="LAFY01000052">
    <property type="protein sequence ID" value="KJY02386.1"/>
    <property type="molecule type" value="Genomic_DNA"/>
</dbReference>
<dbReference type="Proteomes" id="UP000033647">
    <property type="component" value="Unassembled WGS sequence"/>
</dbReference>
<proteinExistence type="predicted"/>
<evidence type="ECO:0000313" key="2">
    <source>
        <dbReference type="EMBL" id="KJY02386.1"/>
    </source>
</evidence>
<sequence>MSCLPCFRTNTRLGCLLSSWCDASRAYAVRQRHSTTARQWRPYTSDDGKLRAFKQGNGGTERRKSAQRPSGFERFLREGDKEDTRDSKPTDHPGEFYDESGNTNKTKFYDFFLKHIKTKPAKWDDPGDWLGRIHVDTGLLSPTLQDRPLDYFASDSRDLPMAQRCLEHFITLTARGRSKNEQRRQYCNKQNLPGSRALVWLFRDYDSADLSINFGFLKALVHCMVAEGAESHLWYWLKIPHIPTVLSTQEGRDTIAWRGPMLRFLVESQVYSAEGADGINAALRSFEYTWSFDLPFRARREEQSPLVITKKLAGV</sequence>
<feature type="compositionally biased region" description="Basic and acidic residues" evidence="1">
    <location>
        <begin position="74"/>
        <end position="95"/>
    </location>
</feature>
<dbReference type="AlphaFoldDB" id="A0A0F4H1J2"/>